<keyword evidence="3" id="KW-1185">Reference proteome</keyword>
<protein>
    <submittedName>
        <fullName evidence="2">Uncharacterized protein</fullName>
    </submittedName>
</protein>
<name>A0A4C1TWI9_EUMVA</name>
<comment type="caution">
    <text evidence="2">The sequence shown here is derived from an EMBL/GenBank/DDBJ whole genome shotgun (WGS) entry which is preliminary data.</text>
</comment>
<reference evidence="2 3" key="1">
    <citation type="journal article" date="2019" name="Commun. Biol.">
        <title>The bagworm genome reveals a unique fibroin gene that provides high tensile strength.</title>
        <authorList>
            <person name="Kono N."/>
            <person name="Nakamura H."/>
            <person name="Ohtoshi R."/>
            <person name="Tomita M."/>
            <person name="Numata K."/>
            <person name="Arakawa K."/>
        </authorList>
    </citation>
    <scope>NUCLEOTIDE SEQUENCE [LARGE SCALE GENOMIC DNA]</scope>
</reference>
<feature type="compositionally biased region" description="Polar residues" evidence="1">
    <location>
        <begin position="46"/>
        <end position="57"/>
    </location>
</feature>
<evidence type="ECO:0000313" key="2">
    <source>
        <dbReference type="EMBL" id="GBP18016.1"/>
    </source>
</evidence>
<gene>
    <name evidence="2" type="ORF">EVAR_16962_1</name>
</gene>
<feature type="compositionally biased region" description="Basic residues" evidence="1">
    <location>
        <begin position="58"/>
        <end position="69"/>
    </location>
</feature>
<feature type="region of interest" description="Disordered" evidence="1">
    <location>
        <begin position="1"/>
        <end position="92"/>
    </location>
</feature>
<organism evidence="2 3">
    <name type="scientific">Eumeta variegata</name>
    <name type="common">Bagworm moth</name>
    <name type="synonym">Eumeta japonica</name>
    <dbReference type="NCBI Taxonomy" id="151549"/>
    <lineage>
        <taxon>Eukaryota</taxon>
        <taxon>Metazoa</taxon>
        <taxon>Ecdysozoa</taxon>
        <taxon>Arthropoda</taxon>
        <taxon>Hexapoda</taxon>
        <taxon>Insecta</taxon>
        <taxon>Pterygota</taxon>
        <taxon>Neoptera</taxon>
        <taxon>Endopterygota</taxon>
        <taxon>Lepidoptera</taxon>
        <taxon>Glossata</taxon>
        <taxon>Ditrysia</taxon>
        <taxon>Tineoidea</taxon>
        <taxon>Psychidae</taxon>
        <taxon>Oiketicinae</taxon>
        <taxon>Eumeta</taxon>
    </lineage>
</organism>
<sequence length="116" mass="13482">MKYHKDELRIAECPLHSMASRHDIRATRRAPDRNIARSRYEEKNKGSTSQRPLQRRSNVPRRTKQRGIQRRPLNDRPRRTSPSPVSLTCPEDAYVPDKGTVAYIRTARTPLHALDV</sequence>
<feature type="compositionally biased region" description="Basic and acidic residues" evidence="1">
    <location>
        <begin position="1"/>
        <end position="10"/>
    </location>
</feature>
<accession>A0A4C1TWI9</accession>
<evidence type="ECO:0000256" key="1">
    <source>
        <dbReference type="SAM" id="MobiDB-lite"/>
    </source>
</evidence>
<evidence type="ECO:0000313" key="3">
    <source>
        <dbReference type="Proteomes" id="UP000299102"/>
    </source>
</evidence>
<dbReference type="Proteomes" id="UP000299102">
    <property type="component" value="Unassembled WGS sequence"/>
</dbReference>
<dbReference type="EMBL" id="BGZK01000092">
    <property type="protein sequence ID" value="GBP18016.1"/>
    <property type="molecule type" value="Genomic_DNA"/>
</dbReference>
<feature type="compositionally biased region" description="Basic and acidic residues" evidence="1">
    <location>
        <begin position="20"/>
        <end position="45"/>
    </location>
</feature>
<proteinExistence type="predicted"/>
<dbReference type="AlphaFoldDB" id="A0A4C1TWI9"/>